<dbReference type="Proteomes" id="UP000315295">
    <property type="component" value="Unassembled WGS sequence"/>
</dbReference>
<evidence type="ECO:0008006" key="5">
    <source>
        <dbReference type="Google" id="ProtNLM"/>
    </source>
</evidence>
<reference evidence="3 4" key="1">
    <citation type="journal article" date="2019" name="G3 (Bethesda)">
        <title>Sequencing of a Wild Apple (Malus baccata) Genome Unravels the Differences Between Cultivated and Wild Apple Species Regarding Disease Resistance and Cold Tolerance.</title>
        <authorList>
            <person name="Chen X."/>
        </authorList>
    </citation>
    <scope>NUCLEOTIDE SEQUENCE [LARGE SCALE GENOMIC DNA]</scope>
    <source>
        <strain evidence="4">cv. Shandingzi</strain>
        <tissue evidence="3">Leaves</tissue>
    </source>
</reference>
<name>A0A540K324_MALBA</name>
<keyword evidence="4" id="KW-1185">Reference proteome</keyword>
<evidence type="ECO:0000256" key="1">
    <source>
        <dbReference type="ARBA" id="ARBA00022737"/>
    </source>
</evidence>
<dbReference type="Pfam" id="PF13041">
    <property type="entry name" value="PPR_2"/>
    <property type="match status" value="1"/>
</dbReference>
<organism evidence="3 4">
    <name type="scientific">Malus baccata</name>
    <name type="common">Siberian crab apple</name>
    <name type="synonym">Pyrus baccata</name>
    <dbReference type="NCBI Taxonomy" id="106549"/>
    <lineage>
        <taxon>Eukaryota</taxon>
        <taxon>Viridiplantae</taxon>
        <taxon>Streptophyta</taxon>
        <taxon>Embryophyta</taxon>
        <taxon>Tracheophyta</taxon>
        <taxon>Spermatophyta</taxon>
        <taxon>Magnoliopsida</taxon>
        <taxon>eudicotyledons</taxon>
        <taxon>Gunneridae</taxon>
        <taxon>Pentapetalae</taxon>
        <taxon>rosids</taxon>
        <taxon>fabids</taxon>
        <taxon>Rosales</taxon>
        <taxon>Rosaceae</taxon>
        <taxon>Amygdaloideae</taxon>
        <taxon>Maleae</taxon>
        <taxon>Malus</taxon>
    </lineage>
</organism>
<feature type="transmembrane region" description="Helical" evidence="2">
    <location>
        <begin position="26"/>
        <end position="47"/>
    </location>
</feature>
<evidence type="ECO:0000313" key="4">
    <source>
        <dbReference type="Proteomes" id="UP000315295"/>
    </source>
</evidence>
<proteinExistence type="predicted"/>
<keyword evidence="2" id="KW-0472">Membrane</keyword>
<keyword evidence="2" id="KW-1133">Transmembrane helix</keyword>
<protein>
    <recommendedName>
        <fullName evidence="5">Pentatricopeptide repeat-containing protein</fullName>
    </recommendedName>
</protein>
<keyword evidence="1" id="KW-0677">Repeat</keyword>
<dbReference type="EMBL" id="VIEB01012537">
    <property type="protein sequence ID" value="TQD68660.1"/>
    <property type="molecule type" value="Genomic_DNA"/>
</dbReference>
<gene>
    <name evidence="3" type="ORF">C1H46_045807</name>
</gene>
<accession>A0A540K324</accession>
<keyword evidence="2" id="KW-0812">Transmembrane</keyword>
<evidence type="ECO:0000256" key="2">
    <source>
        <dbReference type="SAM" id="Phobius"/>
    </source>
</evidence>
<dbReference type="InterPro" id="IPR011990">
    <property type="entry name" value="TPR-like_helical_dom_sf"/>
</dbReference>
<sequence length="52" mass="5938">MINGYFISGMIDQAFVLLRVMGEGGISFNIVTYNILINFLFKFGVFIKQEDL</sequence>
<evidence type="ECO:0000313" key="3">
    <source>
        <dbReference type="EMBL" id="TQD68660.1"/>
    </source>
</evidence>
<dbReference type="InterPro" id="IPR002885">
    <property type="entry name" value="PPR_rpt"/>
</dbReference>
<dbReference type="AlphaFoldDB" id="A0A540K324"/>
<dbReference type="Gene3D" id="1.25.40.10">
    <property type="entry name" value="Tetratricopeptide repeat domain"/>
    <property type="match status" value="1"/>
</dbReference>
<comment type="caution">
    <text evidence="3">The sequence shown here is derived from an EMBL/GenBank/DDBJ whole genome shotgun (WGS) entry which is preliminary data.</text>
</comment>